<name>A0ABR8YRB7_9CLOT</name>
<reference evidence="1 2" key="1">
    <citation type="submission" date="2020-08" db="EMBL/GenBank/DDBJ databases">
        <title>A Genomic Blueprint of the Chicken Gut Microbiome.</title>
        <authorList>
            <person name="Gilroy R."/>
            <person name="Ravi A."/>
            <person name="Getino M."/>
            <person name="Pursley I."/>
            <person name="Horton D.L."/>
            <person name="Alikhan N.-F."/>
            <person name="Baker D."/>
            <person name="Gharbi K."/>
            <person name="Hall N."/>
            <person name="Watson M."/>
            <person name="Adriaenssens E.M."/>
            <person name="Foster-Nyarko E."/>
            <person name="Jarju S."/>
            <person name="Secka A."/>
            <person name="Antonio M."/>
            <person name="Oren A."/>
            <person name="Chaudhuri R."/>
            <person name="La Ragione R.M."/>
            <person name="Hildebrand F."/>
            <person name="Pallen M.J."/>
        </authorList>
    </citation>
    <scope>NUCLEOTIDE SEQUENCE [LARGE SCALE GENOMIC DNA]</scope>
    <source>
        <strain evidence="1 2">N37</strain>
    </source>
</reference>
<dbReference type="Proteomes" id="UP000627166">
    <property type="component" value="Unassembled WGS sequence"/>
</dbReference>
<accession>A0ABR8YRB7</accession>
<sequence length="101" mass="11714">MFTANKPGKKIKEILKTLGDPYEIKIIDMENVIYRNLNGTYDFEVSGLDNQKKSFNATIYVWELKDRIHIVETISDIKSLDDLKSTLESITKKYLNLINLT</sequence>
<keyword evidence="2" id="KW-1185">Reference proteome</keyword>
<gene>
    <name evidence="1" type="ORF">H9637_06975</name>
</gene>
<evidence type="ECO:0008006" key="3">
    <source>
        <dbReference type="Google" id="ProtNLM"/>
    </source>
</evidence>
<proteinExistence type="predicted"/>
<protein>
    <recommendedName>
        <fullName evidence="3">DUF4364 family protein</fullName>
    </recommendedName>
</protein>
<evidence type="ECO:0000313" key="2">
    <source>
        <dbReference type="Proteomes" id="UP000627166"/>
    </source>
</evidence>
<comment type="caution">
    <text evidence="1">The sequence shown here is derived from an EMBL/GenBank/DDBJ whole genome shotgun (WGS) entry which is preliminary data.</text>
</comment>
<dbReference type="RefSeq" id="WP_191739753.1">
    <property type="nucleotide sequence ID" value="NZ_JACSQB010000048.1"/>
</dbReference>
<organism evidence="1 2">
    <name type="scientific">Clostridium faecium</name>
    <dbReference type="NCBI Taxonomy" id="2762223"/>
    <lineage>
        <taxon>Bacteria</taxon>
        <taxon>Bacillati</taxon>
        <taxon>Bacillota</taxon>
        <taxon>Clostridia</taxon>
        <taxon>Eubacteriales</taxon>
        <taxon>Clostridiaceae</taxon>
        <taxon>Clostridium</taxon>
    </lineage>
</organism>
<dbReference type="EMBL" id="JACSQB010000048">
    <property type="protein sequence ID" value="MBD8046786.1"/>
    <property type="molecule type" value="Genomic_DNA"/>
</dbReference>
<evidence type="ECO:0000313" key="1">
    <source>
        <dbReference type="EMBL" id="MBD8046786.1"/>
    </source>
</evidence>